<name>A0A378PQ14_MORBO</name>
<feature type="domain" description="AAA" evidence="1">
    <location>
        <begin position="18"/>
        <end position="138"/>
    </location>
</feature>
<dbReference type="PANTHER" id="PTHR43566:SF2">
    <property type="entry name" value="DUF4143 DOMAIN-CONTAINING PROTEIN"/>
    <property type="match status" value="1"/>
</dbReference>
<dbReference type="AlphaFoldDB" id="A0A378PQ14"/>
<dbReference type="Pfam" id="PF13635">
    <property type="entry name" value="DUF4143"/>
    <property type="match status" value="1"/>
</dbReference>
<accession>A0A378PQ14</accession>
<gene>
    <name evidence="3" type="ORF">NCTC9426_00006</name>
</gene>
<reference evidence="3 4" key="1">
    <citation type="submission" date="2018-06" db="EMBL/GenBank/DDBJ databases">
        <authorList>
            <consortium name="Pathogen Informatics"/>
            <person name="Doyle S."/>
        </authorList>
    </citation>
    <scope>NUCLEOTIDE SEQUENCE [LARGE SCALE GENOMIC DNA]</scope>
    <source>
        <strain evidence="3 4">NCTC9426</strain>
    </source>
</reference>
<dbReference type="Proteomes" id="UP000254133">
    <property type="component" value="Unassembled WGS sequence"/>
</dbReference>
<organism evidence="3 4">
    <name type="scientific">Moraxella bovis</name>
    <dbReference type="NCBI Taxonomy" id="476"/>
    <lineage>
        <taxon>Bacteria</taxon>
        <taxon>Pseudomonadati</taxon>
        <taxon>Pseudomonadota</taxon>
        <taxon>Gammaproteobacteria</taxon>
        <taxon>Moraxellales</taxon>
        <taxon>Moraxellaceae</taxon>
        <taxon>Moraxella</taxon>
    </lineage>
</organism>
<dbReference type="RefSeq" id="WP_115368534.1">
    <property type="nucleotide sequence ID" value="NZ_UGPZ01000001.1"/>
</dbReference>
<dbReference type="Pfam" id="PF13173">
    <property type="entry name" value="AAA_14"/>
    <property type="match status" value="1"/>
</dbReference>
<dbReference type="InterPro" id="IPR025420">
    <property type="entry name" value="DUF4143"/>
</dbReference>
<dbReference type="EMBL" id="UGPZ01000001">
    <property type="protein sequence ID" value="STY88568.1"/>
    <property type="molecule type" value="Genomic_DNA"/>
</dbReference>
<evidence type="ECO:0000313" key="4">
    <source>
        <dbReference type="Proteomes" id="UP000254133"/>
    </source>
</evidence>
<evidence type="ECO:0000259" key="2">
    <source>
        <dbReference type="Pfam" id="PF13635"/>
    </source>
</evidence>
<dbReference type="InterPro" id="IPR027417">
    <property type="entry name" value="P-loop_NTPase"/>
</dbReference>
<dbReference type="InterPro" id="IPR011335">
    <property type="entry name" value="Restrct_endonuc-II-like"/>
</dbReference>
<dbReference type="SUPFAM" id="SSF52980">
    <property type="entry name" value="Restriction endonuclease-like"/>
    <property type="match status" value="1"/>
</dbReference>
<sequence length="420" mass="48486">MYIPRHLHHILTKLITQFPAVMVTGARQVGKSTLLQHTAREQEERYDYVTFDDPIRLEQAQDDPMLFMMNHTGRLVLDEVQYAPKLFSVLKLHIDEKKQNGLFLLSGSQAFSLMEHVNESLAGRVAVLRLLGLSYREIRGVEFFEGFVPTEAYLKAYESAIDRQGQTTDDKSSPDTLWQMIHKGQMPRLYEQETHWEVYYASYVSTYLQRDVRHIANIRDLNDFTRFMTAVAARSGELLNYNNIAQEVGVSVDTIKRWIAILETSGIVYLLKPYHHNHLKRAIKTPKIYMLDTGLMAYLTKWLTPEVLQHGAKNGQFFESFVVAEILKSFYNQGIEPPVYFYRDTNQKEIDIIIEQDGVIYPVEIKMTAKPTKKHATHFNTLKEQLPADEIGVGIGVIINQYPNKLWLDKELVALPVGYL</sequence>
<dbReference type="SUPFAM" id="SSF52540">
    <property type="entry name" value="P-loop containing nucleoside triphosphate hydrolases"/>
    <property type="match status" value="1"/>
</dbReference>
<evidence type="ECO:0000313" key="3">
    <source>
        <dbReference type="EMBL" id="STY88568.1"/>
    </source>
</evidence>
<evidence type="ECO:0000259" key="1">
    <source>
        <dbReference type="Pfam" id="PF13173"/>
    </source>
</evidence>
<dbReference type="PANTHER" id="PTHR43566">
    <property type="entry name" value="CONSERVED PROTEIN"/>
    <property type="match status" value="1"/>
</dbReference>
<proteinExistence type="predicted"/>
<dbReference type="InterPro" id="IPR041682">
    <property type="entry name" value="AAA_14"/>
</dbReference>
<evidence type="ECO:0008006" key="5">
    <source>
        <dbReference type="Google" id="ProtNLM"/>
    </source>
</evidence>
<feature type="domain" description="DUF4143" evidence="2">
    <location>
        <begin position="209"/>
        <end position="367"/>
    </location>
</feature>
<protein>
    <recommendedName>
        <fullName evidence="5">ATP-binding protein</fullName>
    </recommendedName>
</protein>